<keyword evidence="2" id="KW-0732">Signal</keyword>
<dbReference type="Proteomes" id="UP000623301">
    <property type="component" value="Unassembled WGS sequence"/>
</dbReference>
<name>A0ABS0WNT0_9FLAO</name>
<proteinExistence type="predicted"/>
<reference evidence="3 4" key="1">
    <citation type="submission" date="2020-12" db="EMBL/GenBank/DDBJ databases">
        <title>Aureibaculum luteum sp. nov. and Aureibaculum flavum sp. nov., novel members of the family Flavobacteriaceae isolated from Antarctic intertidal sediments.</title>
        <authorList>
            <person name="He X."/>
            <person name="Zhang X."/>
        </authorList>
    </citation>
    <scope>NUCLEOTIDE SEQUENCE [LARGE SCALE GENOMIC DNA]</scope>
    <source>
        <strain evidence="3 4">A20</strain>
    </source>
</reference>
<dbReference type="EMBL" id="JAEHFJ010000002">
    <property type="protein sequence ID" value="MBJ2173635.1"/>
    <property type="molecule type" value="Genomic_DNA"/>
</dbReference>
<keyword evidence="1" id="KW-0175">Coiled coil</keyword>
<feature type="chain" id="PRO_5047250127" evidence="2">
    <location>
        <begin position="20"/>
        <end position="220"/>
    </location>
</feature>
<evidence type="ECO:0000256" key="1">
    <source>
        <dbReference type="SAM" id="Coils"/>
    </source>
</evidence>
<evidence type="ECO:0000313" key="3">
    <source>
        <dbReference type="EMBL" id="MBJ2173635.1"/>
    </source>
</evidence>
<gene>
    <name evidence="3" type="ORF">JBL43_05260</name>
</gene>
<evidence type="ECO:0000313" key="4">
    <source>
        <dbReference type="Proteomes" id="UP000623301"/>
    </source>
</evidence>
<sequence>MKVTITFILALMFSWTSTAQIEFDSIIQDYKNHQLQRMDTLTKLTKSKTGTAWLSLLPSVNYDIDNSSVNIGISLSNFSNYHQQKQRNLIEIQKLKESMKNQMDNELVRLENDYLKLIFEMQNLETEVNSLKLKTELFELKKSQFEHTKINLESYLKIKQTYHNALLNIDGSLDGLIIKIKNFQNRIKSQSKLSQEFQVMTLKEKLDVLMNNIETKEDEE</sequence>
<feature type="coiled-coil region" evidence="1">
    <location>
        <begin position="82"/>
        <end position="141"/>
    </location>
</feature>
<keyword evidence="4" id="KW-1185">Reference proteome</keyword>
<protein>
    <submittedName>
        <fullName evidence="3">Uncharacterized protein</fullName>
    </submittedName>
</protein>
<organism evidence="3 4">
    <name type="scientific">Aureibaculum flavum</name>
    <dbReference type="NCBI Taxonomy" id="2795986"/>
    <lineage>
        <taxon>Bacteria</taxon>
        <taxon>Pseudomonadati</taxon>
        <taxon>Bacteroidota</taxon>
        <taxon>Flavobacteriia</taxon>
        <taxon>Flavobacteriales</taxon>
        <taxon>Flavobacteriaceae</taxon>
        <taxon>Aureibaculum</taxon>
    </lineage>
</organism>
<dbReference type="Gene3D" id="1.20.1600.10">
    <property type="entry name" value="Outer membrane efflux proteins (OEP)"/>
    <property type="match status" value="1"/>
</dbReference>
<dbReference type="SUPFAM" id="SSF56954">
    <property type="entry name" value="Outer membrane efflux proteins (OEP)"/>
    <property type="match status" value="1"/>
</dbReference>
<accession>A0ABS0WNT0</accession>
<comment type="caution">
    <text evidence="3">The sequence shown here is derived from an EMBL/GenBank/DDBJ whole genome shotgun (WGS) entry which is preliminary data.</text>
</comment>
<dbReference type="RefSeq" id="WP_198840415.1">
    <property type="nucleotide sequence ID" value="NZ_JAEHFJ010000002.1"/>
</dbReference>
<feature type="signal peptide" evidence="2">
    <location>
        <begin position="1"/>
        <end position="19"/>
    </location>
</feature>
<evidence type="ECO:0000256" key="2">
    <source>
        <dbReference type="SAM" id="SignalP"/>
    </source>
</evidence>